<accession>A0A9P7AZS6</accession>
<dbReference type="Proteomes" id="UP000785200">
    <property type="component" value="Unassembled WGS sequence"/>
</dbReference>
<dbReference type="Gene3D" id="1.25.40.20">
    <property type="entry name" value="Ankyrin repeat-containing domain"/>
    <property type="match status" value="1"/>
</dbReference>
<dbReference type="InterPro" id="IPR002110">
    <property type="entry name" value="Ankyrin_rpt"/>
</dbReference>
<keyword evidence="3" id="KW-1185">Reference proteome</keyword>
<feature type="region of interest" description="Disordered" evidence="1">
    <location>
        <begin position="177"/>
        <end position="229"/>
    </location>
</feature>
<organism evidence="2 3">
    <name type="scientific">Hyphodiscus hymeniophilus</name>
    <dbReference type="NCBI Taxonomy" id="353542"/>
    <lineage>
        <taxon>Eukaryota</taxon>
        <taxon>Fungi</taxon>
        <taxon>Dikarya</taxon>
        <taxon>Ascomycota</taxon>
        <taxon>Pezizomycotina</taxon>
        <taxon>Leotiomycetes</taxon>
        <taxon>Helotiales</taxon>
        <taxon>Hyphodiscaceae</taxon>
        <taxon>Hyphodiscus</taxon>
    </lineage>
</organism>
<name>A0A9P7AZS6_9HELO</name>
<comment type="caution">
    <text evidence="2">The sequence shown here is derived from an EMBL/GenBank/DDBJ whole genome shotgun (WGS) entry which is preliminary data.</text>
</comment>
<evidence type="ECO:0000256" key="1">
    <source>
        <dbReference type="SAM" id="MobiDB-lite"/>
    </source>
</evidence>
<evidence type="ECO:0000313" key="3">
    <source>
        <dbReference type="Proteomes" id="UP000785200"/>
    </source>
</evidence>
<gene>
    <name evidence="2" type="ORF">D0Z07_1631</name>
</gene>
<proteinExistence type="predicted"/>
<reference evidence="2" key="1">
    <citation type="submission" date="2019-07" db="EMBL/GenBank/DDBJ databases">
        <title>Hyphodiscus hymeniophilus genome sequencing and assembly.</title>
        <authorList>
            <person name="Kramer G."/>
            <person name="Nodwell J."/>
        </authorList>
    </citation>
    <scope>NUCLEOTIDE SEQUENCE</scope>
    <source>
        <strain evidence="2">ATCC 34498</strain>
    </source>
</reference>
<feature type="compositionally biased region" description="Basic and acidic residues" evidence="1">
    <location>
        <begin position="198"/>
        <end position="218"/>
    </location>
</feature>
<feature type="compositionally biased region" description="Acidic residues" evidence="1">
    <location>
        <begin position="177"/>
        <end position="186"/>
    </location>
</feature>
<dbReference type="AlphaFoldDB" id="A0A9P7AZS6"/>
<sequence>MADPRIHPEQDDEHEGASPSELLIEAARRNNTDLLQQVIDDVGDEEKSTILLNETKTVLGNYLYHEAALRGNYEIIDMLLDQEGFECDPINRMEGDTPLHSAVRYINSLDVNPDTAEEASSLIGMMCEAGNDPRIKNKANLTPYQLTDPRNSKLRQQLMDAVDMQQNHGDFINADEAAEEEFDDDYAGSGSDSDFDPEEFKKEQARRKEEKEKMRMEGQKVNGDIGQAI</sequence>
<protein>
    <submittedName>
        <fullName evidence="2">Ankyrin repeat-containing</fullName>
    </submittedName>
</protein>
<dbReference type="Pfam" id="PF12796">
    <property type="entry name" value="Ank_2"/>
    <property type="match status" value="1"/>
</dbReference>
<dbReference type="SUPFAM" id="SSF48403">
    <property type="entry name" value="Ankyrin repeat"/>
    <property type="match status" value="1"/>
</dbReference>
<dbReference type="InterPro" id="IPR036770">
    <property type="entry name" value="Ankyrin_rpt-contain_sf"/>
</dbReference>
<evidence type="ECO:0000313" key="2">
    <source>
        <dbReference type="EMBL" id="KAG0651374.1"/>
    </source>
</evidence>
<dbReference type="EMBL" id="VNKQ01000004">
    <property type="protein sequence ID" value="KAG0651374.1"/>
    <property type="molecule type" value="Genomic_DNA"/>
</dbReference>
<dbReference type="OrthoDB" id="9995210at2759"/>